<dbReference type="PROSITE" id="PS50949">
    <property type="entry name" value="HTH_GNTR"/>
    <property type="match status" value="1"/>
</dbReference>
<sequence>MNQPLAQQAYGKIIEMILSGTLMPGDALQEAKLGDTLDMSRTPVREAIKRIEAEGLAVQDGRFLKVRTLTAAEVEEIFFLRRVLESHCARQATSVAVSVLDELDARVRHLLQHGPGEEDEQRRVDDDLHRTFALSTRNDMMVSTIADLRRRTCMFDHSNLPHRFLKSCEEHLEMLDALRAGDGERAGLLMEEHINHARDAILERLAQSLERTGE</sequence>
<accession>A0A2N0DG32</accession>
<dbReference type="GO" id="GO:0003677">
    <property type="term" value="F:DNA binding"/>
    <property type="evidence" value="ECO:0007669"/>
    <property type="project" value="UniProtKB-KW"/>
</dbReference>
<evidence type="ECO:0000313" key="8">
    <source>
        <dbReference type="Proteomes" id="UP001060123"/>
    </source>
</evidence>
<keyword evidence="6" id="KW-0614">Plasmid</keyword>
<dbReference type="SMART" id="SM00895">
    <property type="entry name" value="FCD"/>
    <property type="match status" value="1"/>
</dbReference>
<dbReference type="AlphaFoldDB" id="A0A2N0DG32"/>
<evidence type="ECO:0000256" key="1">
    <source>
        <dbReference type="ARBA" id="ARBA00023015"/>
    </source>
</evidence>
<keyword evidence="1" id="KW-0805">Transcription regulation</keyword>
<protein>
    <submittedName>
        <fullName evidence="5">GntR family transcriptional regulator</fullName>
    </submittedName>
</protein>
<dbReference type="SMART" id="SM00345">
    <property type="entry name" value="HTH_GNTR"/>
    <property type="match status" value="1"/>
</dbReference>
<reference evidence="5 7" key="2">
    <citation type="submission" date="2017-12" db="EMBL/GenBank/DDBJ databases">
        <title>Genome sequence of Rhizobium sullae HCNT1 isolated from Sulla coronaria nodules and featuring peculiar denitrification phenotypes.</title>
        <authorList>
            <person name="De Diego-Diaz B."/>
            <person name="Treu L."/>
            <person name="Campanaro S."/>
            <person name="Da Silva Duarte V."/>
            <person name="Basaglia M."/>
            <person name="Favaro L."/>
            <person name="Casella S."/>
            <person name="Squartini A."/>
        </authorList>
    </citation>
    <scope>NUCLEOTIDE SEQUENCE [LARGE SCALE GENOMIC DNA]</scope>
    <source>
        <strain evidence="5 7">HCNT1</strain>
    </source>
</reference>
<dbReference type="InterPro" id="IPR036388">
    <property type="entry name" value="WH-like_DNA-bd_sf"/>
</dbReference>
<dbReference type="EMBL" id="CP104144">
    <property type="protein sequence ID" value="UWU17438.1"/>
    <property type="molecule type" value="Genomic_DNA"/>
</dbReference>
<reference evidence="6" key="3">
    <citation type="submission" date="2022-09" db="EMBL/GenBank/DDBJ databases">
        <title>Australian commercial rhizobial inoculants.</title>
        <authorList>
            <person name="Kohlmeier M.G."/>
            <person name="O'Hara G.W."/>
            <person name="Colombi E."/>
            <person name="Ramsay J.P."/>
            <person name="Terpolilli J."/>
        </authorList>
    </citation>
    <scope>NUCLEOTIDE SEQUENCE</scope>
    <source>
        <strain evidence="6">WSM1592</strain>
        <plasmid evidence="6">pWSM1592_1</plasmid>
    </source>
</reference>
<dbReference type="PANTHER" id="PTHR43537">
    <property type="entry name" value="TRANSCRIPTIONAL REGULATOR, GNTR FAMILY"/>
    <property type="match status" value="1"/>
</dbReference>
<feature type="domain" description="HTH gntR-type" evidence="4">
    <location>
        <begin position="3"/>
        <end position="69"/>
    </location>
</feature>
<reference evidence="5 7" key="1">
    <citation type="submission" date="2017-11" db="EMBL/GenBank/DDBJ databases">
        <authorList>
            <person name="Han C.G."/>
        </authorList>
    </citation>
    <scope>NUCLEOTIDE SEQUENCE [LARGE SCALE GENOMIC DNA]</scope>
    <source>
        <strain evidence="5 7">HCNT1</strain>
    </source>
</reference>
<dbReference type="InterPro" id="IPR036390">
    <property type="entry name" value="WH_DNA-bd_sf"/>
</dbReference>
<organism evidence="5 7">
    <name type="scientific">Rhizobium sullae</name>
    <name type="common">Rhizobium hedysari</name>
    <dbReference type="NCBI Taxonomy" id="50338"/>
    <lineage>
        <taxon>Bacteria</taxon>
        <taxon>Pseudomonadati</taxon>
        <taxon>Pseudomonadota</taxon>
        <taxon>Alphaproteobacteria</taxon>
        <taxon>Hyphomicrobiales</taxon>
        <taxon>Rhizobiaceae</taxon>
        <taxon>Rhizobium/Agrobacterium group</taxon>
        <taxon>Rhizobium</taxon>
    </lineage>
</organism>
<dbReference type="Proteomes" id="UP000232164">
    <property type="component" value="Unassembled WGS sequence"/>
</dbReference>
<evidence type="ECO:0000256" key="3">
    <source>
        <dbReference type="ARBA" id="ARBA00023163"/>
    </source>
</evidence>
<dbReference type="RefSeq" id="WP_051336483.1">
    <property type="nucleotide sequence ID" value="NZ_CP104144.1"/>
</dbReference>
<dbReference type="EMBL" id="PIQN01000003">
    <property type="protein sequence ID" value="PKA45053.1"/>
    <property type="molecule type" value="Genomic_DNA"/>
</dbReference>
<dbReference type="PANTHER" id="PTHR43537:SF24">
    <property type="entry name" value="GLUCONATE OPERON TRANSCRIPTIONAL REPRESSOR"/>
    <property type="match status" value="1"/>
</dbReference>
<keyword evidence="8" id="KW-1185">Reference proteome</keyword>
<dbReference type="GO" id="GO:0003700">
    <property type="term" value="F:DNA-binding transcription factor activity"/>
    <property type="evidence" value="ECO:0007669"/>
    <property type="project" value="InterPro"/>
</dbReference>
<dbReference type="SUPFAM" id="SSF48008">
    <property type="entry name" value="GntR ligand-binding domain-like"/>
    <property type="match status" value="1"/>
</dbReference>
<dbReference type="SUPFAM" id="SSF46785">
    <property type="entry name" value="Winged helix' DNA-binding domain"/>
    <property type="match status" value="1"/>
</dbReference>
<dbReference type="Proteomes" id="UP001060123">
    <property type="component" value="Plasmid pWSM1592_1"/>
</dbReference>
<evidence type="ECO:0000259" key="4">
    <source>
        <dbReference type="PROSITE" id="PS50949"/>
    </source>
</evidence>
<proteinExistence type="predicted"/>
<dbReference type="InterPro" id="IPR008920">
    <property type="entry name" value="TF_FadR/GntR_C"/>
</dbReference>
<dbReference type="Pfam" id="PF07729">
    <property type="entry name" value="FCD"/>
    <property type="match status" value="1"/>
</dbReference>
<dbReference type="InterPro" id="IPR000524">
    <property type="entry name" value="Tscrpt_reg_HTH_GntR"/>
</dbReference>
<evidence type="ECO:0000313" key="7">
    <source>
        <dbReference type="Proteomes" id="UP000232164"/>
    </source>
</evidence>
<gene>
    <name evidence="5" type="ORF">CWR43_04395</name>
    <name evidence="6" type="ORF">N2599_32360</name>
</gene>
<evidence type="ECO:0000313" key="6">
    <source>
        <dbReference type="EMBL" id="UWU17438.1"/>
    </source>
</evidence>
<dbReference type="CDD" id="cd07377">
    <property type="entry name" value="WHTH_GntR"/>
    <property type="match status" value="1"/>
</dbReference>
<geneLocation type="plasmid" evidence="6 8">
    <name>pWSM1592_1</name>
</geneLocation>
<dbReference type="STRING" id="1041146.GCA_000427985_05042"/>
<dbReference type="InterPro" id="IPR011711">
    <property type="entry name" value="GntR_C"/>
</dbReference>
<name>A0A2N0DG32_RHISU</name>
<dbReference type="Pfam" id="PF00392">
    <property type="entry name" value="GntR"/>
    <property type="match status" value="1"/>
</dbReference>
<dbReference type="Gene3D" id="1.20.120.530">
    <property type="entry name" value="GntR ligand-binding domain-like"/>
    <property type="match status" value="1"/>
</dbReference>
<keyword evidence="2" id="KW-0238">DNA-binding</keyword>
<dbReference type="Gene3D" id="1.10.10.10">
    <property type="entry name" value="Winged helix-like DNA-binding domain superfamily/Winged helix DNA-binding domain"/>
    <property type="match status" value="1"/>
</dbReference>
<evidence type="ECO:0000256" key="2">
    <source>
        <dbReference type="ARBA" id="ARBA00023125"/>
    </source>
</evidence>
<evidence type="ECO:0000313" key="5">
    <source>
        <dbReference type="EMBL" id="PKA45053.1"/>
    </source>
</evidence>
<keyword evidence="3" id="KW-0804">Transcription</keyword>